<evidence type="ECO:0000313" key="5">
    <source>
        <dbReference type="EMBL" id="AKH42240.1"/>
    </source>
</evidence>
<dbReference type="Gene3D" id="1.20.1250.20">
    <property type="entry name" value="MFS general substrate transporter like domains"/>
    <property type="match status" value="1"/>
</dbReference>
<dbReference type="EMBL" id="CP011452">
    <property type="protein sequence ID" value="AKH42240.1"/>
    <property type="molecule type" value="Genomic_DNA"/>
</dbReference>
<dbReference type="InterPro" id="IPR036259">
    <property type="entry name" value="MFS_trans_sf"/>
</dbReference>
<reference evidence="5" key="1">
    <citation type="submission" date="2015-05" db="EMBL/GenBank/DDBJ databases">
        <title>The complete genome of Altererythrobacter atlanticus strain 26DY36.</title>
        <authorList>
            <person name="Wu Y.-H."/>
            <person name="Cheng H."/>
            <person name="Wu X.-W."/>
        </authorList>
    </citation>
    <scope>NUCLEOTIDE SEQUENCE [LARGE SCALE GENOMIC DNA]</scope>
    <source>
        <strain evidence="5">26DY36</strain>
    </source>
</reference>
<dbReference type="SUPFAM" id="SSF103473">
    <property type="entry name" value="MFS general substrate transporter"/>
    <property type="match status" value="1"/>
</dbReference>
<evidence type="ECO:0000256" key="3">
    <source>
        <dbReference type="ARBA" id="ARBA00022989"/>
    </source>
</evidence>
<dbReference type="OrthoDB" id="7066727at2"/>
<dbReference type="KEGG" id="aay:WYH_01195"/>
<dbReference type="RefSeq" id="WP_046903102.1">
    <property type="nucleotide sequence ID" value="NZ_CP011452.2"/>
</dbReference>
<dbReference type="GO" id="GO:0005886">
    <property type="term" value="C:plasma membrane"/>
    <property type="evidence" value="ECO:0007669"/>
    <property type="project" value="TreeGrafter"/>
</dbReference>
<keyword evidence="2" id="KW-0812">Transmembrane</keyword>
<dbReference type="PANTHER" id="PTHR23508:SF10">
    <property type="entry name" value="CARBOXYLIC ACID TRANSPORTER PROTEIN HOMOLOG"/>
    <property type="match status" value="1"/>
</dbReference>
<dbReference type="InterPro" id="IPR011701">
    <property type="entry name" value="MFS"/>
</dbReference>
<evidence type="ECO:0000313" key="6">
    <source>
        <dbReference type="Proteomes" id="UP000034392"/>
    </source>
</evidence>
<keyword evidence="3" id="KW-1133">Transmembrane helix</keyword>
<protein>
    <submittedName>
        <fullName evidence="5">4-hydroxybenzoate transporter PcaK</fullName>
    </submittedName>
</protein>
<dbReference type="STRING" id="1267766.WYH_01195"/>
<sequence length="195" mass="20643">MTAVLWAACLLSMTNIALMSAWLPTFFQEMAGIPIQEFAISAMIAYLGGVAGTLSIGYLMDRFSATRLIPLYYLGLCAALLGMAYVPFEAQIFIGILIFWSFVQTGGQAGLNTLITQIYPPRMRSTALGWAGGAGRVGGVLAPLYGGFAIAQAYSLQLTLILAAIVPLTVAVLIAFLGVASRQQDAELEKVPAAV</sequence>
<dbReference type="Pfam" id="PF07690">
    <property type="entry name" value="MFS_1"/>
    <property type="match status" value="1"/>
</dbReference>
<organism evidence="5 6">
    <name type="scientific">Croceibacterium atlanticum</name>
    <dbReference type="NCBI Taxonomy" id="1267766"/>
    <lineage>
        <taxon>Bacteria</taxon>
        <taxon>Pseudomonadati</taxon>
        <taxon>Pseudomonadota</taxon>
        <taxon>Alphaproteobacteria</taxon>
        <taxon>Sphingomonadales</taxon>
        <taxon>Erythrobacteraceae</taxon>
        <taxon>Croceibacterium</taxon>
    </lineage>
</organism>
<evidence type="ECO:0000256" key="2">
    <source>
        <dbReference type="ARBA" id="ARBA00022692"/>
    </source>
</evidence>
<keyword evidence="4" id="KW-0472">Membrane</keyword>
<dbReference type="AlphaFoldDB" id="A0A0F7KTW7"/>
<gene>
    <name evidence="5" type="primary">pcaK_2</name>
    <name evidence="5" type="ORF">WYH_01195</name>
</gene>
<dbReference type="PROSITE" id="PS50850">
    <property type="entry name" value="MFS"/>
    <property type="match status" value="1"/>
</dbReference>
<evidence type="ECO:0000256" key="4">
    <source>
        <dbReference type="ARBA" id="ARBA00023136"/>
    </source>
</evidence>
<keyword evidence="6" id="KW-1185">Reference proteome</keyword>
<dbReference type="GO" id="GO:0046943">
    <property type="term" value="F:carboxylic acid transmembrane transporter activity"/>
    <property type="evidence" value="ECO:0007669"/>
    <property type="project" value="TreeGrafter"/>
</dbReference>
<comment type="subcellular location">
    <subcellularLocation>
        <location evidence="1">Membrane</location>
        <topology evidence="1">Multi-pass membrane protein</topology>
    </subcellularLocation>
</comment>
<dbReference type="PANTHER" id="PTHR23508">
    <property type="entry name" value="CARBOXYLIC ACID TRANSPORTER PROTEIN HOMOLOG"/>
    <property type="match status" value="1"/>
</dbReference>
<accession>A0A0F7KTW7</accession>
<name>A0A0F7KTW7_9SPHN</name>
<evidence type="ECO:0000256" key="1">
    <source>
        <dbReference type="ARBA" id="ARBA00004141"/>
    </source>
</evidence>
<dbReference type="InterPro" id="IPR020846">
    <property type="entry name" value="MFS_dom"/>
</dbReference>
<proteinExistence type="predicted"/>
<dbReference type="PATRIC" id="fig|1267766.3.peg.1203"/>
<dbReference type="Proteomes" id="UP000034392">
    <property type="component" value="Chromosome"/>
</dbReference>